<dbReference type="RefSeq" id="WP_317832101.1">
    <property type="nucleotide sequence ID" value="NZ_CP136920.1"/>
</dbReference>
<evidence type="ECO:0000256" key="4">
    <source>
        <dbReference type="ARBA" id="ARBA00022630"/>
    </source>
</evidence>
<gene>
    <name evidence="15" type="ORF">RZN69_15435</name>
</gene>
<comment type="cofactor">
    <cofactor evidence="12">
        <name>FAD</name>
        <dbReference type="ChEBI" id="CHEBI:57692"/>
    </cofactor>
    <text evidence="12">Binds 1 FAD per subunit.</text>
</comment>
<feature type="domain" description="Flavodoxin-like" evidence="13">
    <location>
        <begin position="63"/>
        <end position="201"/>
    </location>
</feature>
<dbReference type="PROSITE" id="PS51384">
    <property type="entry name" value="FAD_FR"/>
    <property type="match status" value="1"/>
</dbReference>
<keyword evidence="8" id="KW-0249">Electron transport</keyword>
<feature type="binding site" evidence="12">
    <location>
        <position position="324"/>
    </location>
    <ligand>
        <name>FAD</name>
        <dbReference type="ChEBI" id="CHEBI:57692"/>
    </ligand>
</feature>
<feature type="binding site" evidence="12">
    <location>
        <begin position="530"/>
        <end position="534"/>
    </location>
    <ligand>
        <name>NADP(+)</name>
        <dbReference type="ChEBI" id="CHEBI:58349"/>
    </ligand>
</feature>
<dbReference type="Proteomes" id="UP001304300">
    <property type="component" value="Chromosome"/>
</dbReference>
<keyword evidence="6 12" id="KW-0274">FAD</keyword>
<evidence type="ECO:0000256" key="12">
    <source>
        <dbReference type="PIRSR" id="PIRSR000207-1"/>
    </source>
</evidence>
<dbReference type="CDD" id="cd06199">
    <property type="entry name" value="SiR"/>
    <property type="match status" value="1"/>
</dbReference>
<dbReference type="PANTHER" id="PTHR19384:SF128">
    <property type="entry name" value="NADPH OXIDOREDUCTASE A"/>
    <property type="match status" value="1"/>
</dbReference>
<dbReference type="Pfam" id="PF00175">
    <property type="entry name" value="NAD_binding_1"/>
    <property type="match status" value="1"/>
</dbReference>
<dbReference type="InterPro" id="IPR001433">
    <property type="entry name" value="OxRdtase_FAD/NAD-bd"/>
</dbReference>
<evidence type="ECO:0000256" key="10">
    <source>
        <dbReference type="ARBA" id="ARBA00023192"/>
    </source>
</evidence>
<dbReference type="GO" id="GO:0019344">
    <property type="term" value="P:cysteine biosynthetic process"/>
    <property type="evidence" value="ECO:0007669"/>
    <property type="project" value="UniProtKB-KW"/>
</dbReference>
<dbReference type="PROSITE" id="PS50902">
    <property type="entry name" value="FLAVODOXIN_LIKE"/>
    <property type="match status" value="1"/>
</dbReference>
<dbReference type="PRINTS" id="PR00371">
    <property type="entry name" value="FPNCR"/>
</dbReference>
<dbReference type="Gene3D" id="3.40.50.360">
    <property type="match status" value="1"/>
</dbReference>
<evidence type="ECO:0000256" key="8">
    <source>
        <dbReference type="ARBA" id="ARBA00022982"/>
    </source>
</evidence>
<evidence type="ECO:0000256" key="3">
    <source>
        <dbReference type="ARBA" id="ARBA00022605"/>
    </source>
</evidence>
<reference evidence="15 16" key="1">
    <citation type="submission" date="2023-10" db="EMBL/GenBank/DDBJ databases">
        <title>Rubellicoccus peritrichatus gen. nov., sp. nov., isolated from an algae of coral reef tank.</title>
        <authorList>
            <person name="Luo J."/>
        </authorList>
    </citation>
    <scope>NUCLEOTIDE SEQUENCE [LARGE SCALE GENOMIC DNA]</scope>
    <source>
        <strain evidence="15 16">CR14</strain>
    </source>
</reference>
<keyword evidence="7 12" id="KW-0521">NADP</keyword>
<dbReference type="FunFam" id="3.40.50.80:FF:000001">
    <property type="entry name" value="NADPH--cytochrome P450 reductase 1"/>
    <property type="match status" value="1"/>
</dbReference>
<dbReference type="SUPFAM" id="SSF52343">
    <property type="entry name" value="Ferredoxin reductase-like, C-terminal NADP-linked domain"/>
    <property type="match status" value="1"/>
</dbReference>
<dbReference type="GO" id="GO:0050660">
    <property type="term" value="F:flavin adenine dinucleotide binding"/>
    <property type="evidence" value="ECO:0007669"/>
    <property type="project" value="InterPro"/>
</dbReference>
<dbReference type="InterPro" id="IPR029039">
    <property type="entry name" value="Flavoprotein-like_sf"/>
</dbReference>
<dbReference type="InterPro" id="IPR001709">
    <property type="entry name" value="Flavoprot_Pyr_Nucl_cyt_Rdtase"/>
</dbReference>
<feature type="binding site" evidence="12">
    <location>
        <begin position="152"/>
        <end position="161"/>
    </location>
    <ligand>
        <name>FMN</name>
        <dbReference type="ChEBI" id="CHEBI:58210"/>
    </ligand>
</feature>
<dbReference type="Pfam" id="PF00258">
    <property type="entry name" value="Flavodoxin_1"/>
    <property type="match status" value="1"/>
</dbReference>
<dbReference type="EC" id="1.8.1.2" evidence="1"/>
<dbReference type="InterPro" id="IPR039261">
    <property type="entry name" value="FNR_nucleotide-bd"/>
</dbReference>
<organism evidence="15 16">
    <name type="scientific">Rubellicoccus peritrichatus</name>
    <dbReference type="NCBI Taxonomy" id="3080537"/>
    <lineage>
        <taxon>Bacteria</taxon>
        <taxon>Pseudomonadati</taxon>
        <taxon>Verrucomicrobiota</taxon>
        <taxon>Opitutia</taxon>
        <taxon>Puniceicoccales</taxon>
        <taxon>Cerasicoccaceae</taxon>
        <taxon>Rubellicoccus</taxon>
    </lineage>
</organism>
<protein>
    <recommendedName>
        <fullName evidence="1">assimilatory sulfite reductase (NADPH)</fullName>
        <ecNumber evidence="1">1.8.1.2</ecNumber>
    </recommendedName>
</protein>
<dbReference type="InterPro" id="IPR001094">
    <property type="entry name" value="Flavdoxin-like"/>
</dbReference>
<feature type="binding site" evidence="12">
    <location>
        <begin position="391"/>
        <end position="394"/>
    </location>
    <ligand>
        <name>FAD</name>
        <dbReference type="ChEBI" id="CHEBI:57692"/>
    </ligand>
</feature>
<evidence type="ECO:0000313" key="16">
    <source>
        <dbReference type="Proteomes" id="UP001304300"/>
    </source>
</evidence>
<dbReference type="InterPro" id="IPR017927">
    <property type="entry name" value="FAD-bd_FR_type"/>
</dbReference>
<dbReference type="PANTHER" id="PTHR19384">
    <property type="entry name" value="NITRIC OXIDE SYNTHASE-RELATED"/>
    <property type="match status" value="1"/>
</dbReference>
<feature type="binding site" evidence="12">
    <location>
        <position position="415"/>
    </location>
    <ligand>
        <name>FAD</name>
        <dbReference type="ChEBI" id="CHEBI:57692"/>
    </ligand>
</feature>
<comment type="catalytic activity">
    <reaction evidence="11">
        <text>hydrogen sulfide + 3 NADP(+) + 3 H2O = sulfite + 3 NADPH + 4 H(+)</text>
        <dbReference type="Rhea" id="RHEA:13801"/>
        <dbReference type="ChEBI" id="CHEBI:15377"/>
        <dbReference type="ChEBI" id="CHEBI:15378"/>
        <dbReference type="ChEBI" id="CHEBI:17359"/>
        <dbReference type="ChEBI" id="CHEBI:29919"/>
        <dbReference type="ChEBI" id="CHEBI:57783"/>
        <dbReference type="ChEBI" id="CHEBI:58349"/>
        <dbReference type="EC" id="1.8.1.2"/>
    </reaction>
</comment>
<evidence type="ECO:0000256" key="7">
    <source>
        <dbReference type="ARBA" id="ARBA00022857"/>
    </source>
</evidence>
<dbReference type="GO" id="GO:0010181">
    <property type="term" value="F:FMN binding"/>
    <property type="evidence" value="ECO:0007669"/>
    <property type="project" value="InterPro"/>
</dbReference>
<dbReference type="InterPro" id="IPR023173">
    <property type="entry name" value="NADPH_Cyt_P450_Rdtase_alpha"/>
</dbReference>
<evidence type="ECO:0000256" key="1">
    <source>
        <dbReference type="ARBA" id="ARBA00012604"/>
    </source>
</evidence>
<feature type="binding site" evidence="12">
    <location>
        <begin position="424"/>
        <end position="427"/>
    </location>
    <ligand>
        <name>FAD</name>
        <dbReference type="ChEBI" id="CHEBI:57692"/>
    </ligand>
</feature>
<dbReference type="PIRSF" id="PIRSF000207">
    <property type="entry name" value="SiR-FP_CysJ"/>
    <property type="match status" value="1"/>
</dbReference>
<keyword evidence="4" id="KW-0285">Flavoprotein</keyword>
<keyword evidence="2" id="KW-0813">Transport</keyword>
<keyword evidence="3" id="KW-0028">Amino-acid biosynthesis</keyword>
<evidence type="ECO:0000256" key="6">
    <source>
        <dbReference type="ARBA" id="ARBA00022827"/>
    </source>
</evidence>
<dbReference type="EMBL" id="CP136920">
    <property type="protein sequence ID" value="WOO40015.1"/>
    <property type="molecule type" value="Genomic_DNA"/>
</dbReference>
<feature type="binding site" evidence="12">
    <location>
        <position position="604"/>
    </location>
    <ligand>
        <name>FAD</name>
        <dbReference type="ChEBI" id="CHEBI:57692"/>
    </ligand>
</feature>
<evidence type="ECO:0000313" key="15">
    <source>
        <dbReference type="EMBL" id="WOO40015.1"/>
    </source>
</evidence>
<dbReference type="Gene3D" id="3.40.50.80">
    <property type="entry name" value="Nucleotide-binding domain of ferredoxin-NADP reductase (FNR) module"/>
    <property type="match status" value="1"/>
</dbReference>
<dbReference type="InterPro" id="IPR010199">
    <property type="entry name" value="CysJ"/>
</dbReference>
<dbReference type="InterPro" id="IPR008254">
    <property type="entry name" value="Flavodoxin/NO_synth"/>
</dbReference>
<keyword evidence="10" id="KW-0198">Cysteine biosynthesis</keyword>
<evidence type="ECO:0000256" key="9">
    <source>
        <dbReference type="ARBA" id="ARBA00023002"/>
    </source>
</evidence>
<feature type="binding site" evidence="12">
    <location>
        <begin position="116"/>
        <end position="119"/>
    </location>
    <ligand>
        <name>FMN</name>
        <dbReference type="ChEBI" id="CHEBI:58210"/>
    </ligand>
</feature>
<dbReference type="Pfam" id="PF00667">
    <property type="entry name" value="FAD_binding_1"/>
    <property type="match status" value="1"/>
</dbReference>
<feature type="binding site" evidence="12">
    <location>
        <begin position="524"/>
        <end position="525"/>
    </location>
    <ligand>
        <name>NADP(+)</name>
        <dbReference type="ChEBI" id="CHEBI:58349"/>
    </ligand>
</feature>
<feature type="domain" description="FAD-binding FR-type" evidence="14">
    <location>
        <begin position="235"/>
        <end position="453"/>
    </location>
</feature>
<dbReference type="GO" id="GO:0005829">
    <property type="term" value="C:cytosol"/>
    <property type="evidence" value="ECO:0007669"/>
    <property type="project" value="TreeGrafter"/>
</dbReference>
<dbReference type="GO" id="GO:0004783">
    <property type="term" value="F:sulfite reductase (NADPH) activity"/>
    <property type="evidence" value="ECO:0007669"/>
    <property type="project" value="UniProtKB-EC"/>
</dbReference>
<evidence type="ECO:0000256" key="2">
    <source>
        <dbReference type="ARBA" id="ARBA00022448"/>
    </source>
</evidence>
<dbReference type="AlphaFoldDB" id="A0AAQ3L9V9"/>
<proteinExistence type="predicted"/>
<evidence type="ECO:0000256" key="5">
    <source>
        <dbReference type="ARBA" id="ARBA00022643"/>
    </source>
</evidence>
<dbReference type="SUPFAM" id="SSF52218">
    <property type="entry name" value="Flavoproteins"/>
    <property type="match status" value="1"/>
</dbReference>
<dbReference type="Gene3D" id="2.40.30.10">
    <property type="entry name" value="Translation factors"/>
    <property type="match status" value="1"/>
</dbReference>
<dbReference type="InterPro" id="IPR003097">
    <property type="entry name" value="CysJ-like_FAD-binding"/>
</dbReference>
<name>A0AAQ3L9V9_9BACT</name>
<dbReference type="InterPro" id="IPR017938">
    <property type="entry name" value="Riboflavin_synthase-like_b-brl"/>
</dbReference>
<dbReference type="PRINTS" id="PR00369">
    <property type="entry name" value="FLAVODOXIN"/>
</dbReference>
<feature type="binding site" evidence="12">
    <location>
        <position position="566"/>
    </location>
    <ligand>
        <name>NADP(+)</name>
        <dbReference type="ChEBI" id="CHEBI:58349"/>
    </ligand>
</feature>
<dbReference type="SUPFAM" id="SSF63380">
    <property type="entry name" value="Riboflavin synthase domain-like"/>
    <property type="match status" value="1"/>
</dbReference>
<evidence type="ECO:0000259" key="14">
    <source>
        <dbReference type="PROSITE" id="PS51384"/>
    </source>
</evidence>
<dbReference type="KEGG" id="puo:RZN69_15435"/>
<keyword evidence="9 15" id="KW-0560">Oxidoreductase</keyword>
<sequence>MNLPTTAPFDDNQRANLSTALTGLNHDQKLWLSGFLAGLQAESAEASTPATAVAAAPAGKTPLTIVYGSESGNCENLAQDSKKLAAAQGFQVTVKDMGDLTAKDLPKAENLLVLVSTWGEGDPPDRAGAFYEEVMGDGAPKLENVRFSVLALGDTSYEHFCKIGKDFDLRLENLGAQRFHPRTDCDVDYDEPYKKWIDGALHDLSTVVKPASNGVAVGSAAVVAPAAPAIAYGKKNAFPSELKNRVLLNGRGSAKETLHFELSLEGSGLKYDAGDALALIPKNCPDDVNAVVAAGKFDPEEAVPAPDGSEGPLREVLFQYYDITGLTKPVLKKYNSLAKSSDIEKLLADDSKEKLKEYLWGRQVVDALTEFPVKGVSGRDFVSILRKMPPRLYSIASSMKAHPDEVHLTIAAVRYDSHGRSRKGVASTYIADRVALGETVPVYTHANKNFKLPASGDTPVIMVGPGTGVAPFRSFVEDRQADGAKGKNWLFFGDQHYSYDFLYQLEWQEYLKDGVLDRLDVAFSRDQKQKIYVQQRMLERSKELYGWLEEGAHFYVCGDASRMAGDVHEALISIVQKEGAKSPEDAEAYVKDLQKSKRYQRDVY</sequence>
<feature type="binding site" evidence="12">
    <location>
        <begin position="409"/>
        <end position="411"/>
    </location>
    <ligand>
        <name>FAD</name>
        <dbReference type="ChEBI" id="CHEBI:57692"/>
    </ligand>
</feature>
<evidence type="ECO:0000256" key="11">
    <source>
        <dbReference type="ARBA" id="ARBA00052219"/>
    </source>
</evidence>
<dbReference type="Gene3D" id="1.20.990.10">
    <property type="entry name" value="NADPH-cytochrome p450 Reductase, Chain A, domain 3"/>
    <property type="match status" value="1"/>
</dbReference>
<dbReference type="NCBIfam" id="TIGR01931">
    <property type="entry name" value="cysJ"/>
    <property type="match status" value="1"/>
</dbReference>
<accession>A0AAQ3L9V9</accession>
<keyword evidence="16" id="KW-1185">Reference proteome</keyword>
<keyword evidence="5 12" id="KW-0288">FMN</keyword>
<comment type="cofactor">
    <cofactor evidence="12">
        <name>FMN</name>
        <dbReference type="ChEBI" id="CHEBI:58210"/>
    </cofactor>
    <text evidence="12">Binds 1 FMN per subunit.</text>
</comment>
<evidence type="ECO:0000259" key="13">
    <source>
        <dbReference type="PROSITE" id="PS50902"/>
    </source>
</evidence>